<keyword evidence="2" id="KW-1185">Reference proteome</keyword>
<organism evidence="1 2">
    <name type="scientific">Melastoma candidum</name>
    <dbReference type="NCBI Taxonomy" id="119954"/>
    <lineage>
        <taxon>Eukaryota</taxon>
        <taxon>Viridiplantae</taxon>
        <taxon>Streptophyta</taxon>
        <taxon>Embryophyta</taxon>
        <taxon>Tracheophyta</taxon>
        <taxon>Spermatophyta</taxon>
        <taxon>Magnoliopsida</taxon>
        <taxon>eudicotyledons</taxon>
        <taxon>Gunneridae</taxon>
        <taxon>Pentapetalae</taxon>
        <taxon>rosids</taxon>
        <taxon>malvids</taxon>
        <taxon>Myrtales</taxon>
        <taxon>Melastomataceae</taxon>
        <taxon>Melastomatoideae</taxon>
        <taxon>Melastomateae</taxon>
        <taxon>Melastoma</taxon>
    </lineage>
</organism>
<evidence type="ECO:0000313" key="1">
    <source>
        <dbReference type="EMBL" id="KAI4366518.1"/>
    </source>
</evidence>
<evidence type="ECO:0000313" key="2">
    <source>
        <dbReference type="Proteomes" id="UP001057402"/>
    </source>
</evidence>
<name>A0ACB9QS82_9MYRT</name>
<reference evidence="2" key="1">
    <citation type="journal article" date="2023" name="Front. Plant Sci.">
        <title>Chromosomal-level genome assembly of Melastoma candidum provides insights into trichome evolution.</title>
        <authorList>
            <person name="Zhong Y."/>
            <person name="Wu W."/>
            <person name="Sun C."/>
            <person name="Zou P."/>
            <person name="Liu Y."/>
            <person name="Dai S."/>
            <person name="Zhou R."/>
        </authorList>
    </citation>
    <scope>NUCLEOTIDE SEQUENCE [LARGE SCALE GENOMIC DNA]</scope>
</reference>
<sequence>MGVGWRTAFCTASPGQSSRGGDYEDDSEEEQRRISPSGIKSCVSFRFFSSASTTPRSFSDGASPTSRAINEAQDVEPMLLNCRTVSALPGSHSYPSSHRSWPKVDFRKSGFKSVGNDCGIYTNSIRTGKKSPASASSASRCYDDDESLTSPGFWGSKFYTIPEECEEEGEGFKEVGNASDETCERSGRVRVDILPERAVISSNRSYETHVALLSVKGEPLQFGGLQRAPVDLVVVLDLNCDASGEKLEIIKANMNVVISSLRSSDRLSIVAFAENSKRILALKRMTARGRRIARVLVNRLVCGTQRGSCVGEALRKASKVLEDRSEQNLMSCVIFLSDIRKDALRVVDFGSKTRFVHVEISREWGSRFSEDLFAKSLAGILNVVARALKIDLQFVDSVRCAEIVAVYSRDRGQCTLLGSRTVWLGDLYAEEERELLVEMRIPYLAASSNHVIKVHCRYNDLAGNEVAHWEDQKVSVYRPRVAERYLKAGSEWLRNVFITTRAIAESKRSIDRGDCGGAHRLIASARALMIQSRSQSGDECLKTLEAELIEIPRQKQKKMEMKLTPRQKQVKDERAEALTPPKSWQAAEKLADVAMMKRSLNRVRDLHGFELAGF</sequence>
<dbReference type="Proteomes" id="UP001057402">
    <property type="component" value="Chromosome 6"/>
</dbReference>
<gene>
    <name evidence="1" type="ORF">MLD38_022388</name>
</gene>
<comment type="caution">
    <text evidence="1">The sequence shown here is derived from an EMBL/GenBank/DDBJ whole genome shotgun (WGS) entry which is preliminary data.</text>
</comment>
<protein>
    <submittedName>
        <fullName evidence="1">Uncharacterized protein</fullName>
    </submittedName>
</protein>
<accession>A0ACB9QS82</accession>
<dbReference type="EMBL" id="CM042885">
    <property type="protein sequence ID" value="KAI4366518.1"/>
    <property type="molecule type" value="Genomic_DNA"/>
</dbReference>
<proteinExistence type="predicted"/>